<protein>
    <submittedName>
        <fullName evidence="2">Uncharacterized protein</fullName>
    </submittedName>
</protein>
<proteinExistence type="predicted"/>
<sequence length="217" mass="23074">MSTTKTESASSLDPAQQASTQSGMTEAAGLAALPALHRERIEVGDALWEAATPEQAAWLNRHGFPTSGQLAAFNGAQAAQLPADGRARSPVDVVVAESVAMSDPVSKARALALLRGASEAGSSYALQSLARIAQLSERDPVKAEGYYRAALLRGDWLVGLREIPRLAPEQNYAADLRAARLIEQINHARRQRGLPALGVDLRPGAEEAFELLSDGKR</sequence>
<dbReference type="EMBL" id="CP060731">
    <property type="protein sequence ID" value="QNN78031.1"/>
    <property type="molecule type" value="Genomic_DNA"/>
</dbReference>
<dbReference type="AlphaFoldDB" id="A0A7G9TD56"/>
<dbReference type="RefSeq" id="WP_187573501.1">
    <property type="nucleotide sequence ID" value="NZ_CP060731.1"/>
</dbReference>
<organism evidence="2 3">
    <name type="scientific">Pseudoxanthomonas mexicana</name>
    <dbReference type="NCBI Taxonomy" id="128785"/>
    <lineage>
        <taxon>Bacteria</taxon>
        <taxon>Pseudomonadati</taxon>
        <taxon>Pseudomonadota</taxon>
        <taxon>Gammaproteobacteria</taxon>
        <taxon>Lysobacterales</taxon>
        <taxon>Lysobacteraceae</taxon>
        <taxon>Pseudoxanthomonas</taxon>
    </lineage>
</organism>
<reference evidence="2 3" key="1">
    <citation type="submission" date="2020-08" db="EMBL/GenBank/DDBJ databases">
        <title>Streptomycin Non-resistant strain, P. mexicana.</title>
        <authorList>
            <person name="Ganesh-Kumar S."/>
            <person name="Zhe T."/>
            <person name="Yu Z."/>
            <person name="Min Y."/>
        </authorList>
    </citation>
    <scope>NUCLEOTIDE SEQUENCE [LARGE SCALE GENOMIC DNA]</scope>
    <source>
        <strain evidence="2 3">GTZY2</strain>
    </source>
</reference>
<gene>
    <name evidence="2" type="ORF">IAE60_00875</name>
</gene>
<evidence type="ECO:0000313" key="2">
    <source>
        <dbReference type="EMBL" id="QNN78031.1"/>
    </source>
</evidence>
<name>A0A7G9TD56_PSEMX</name>
<evidence type="ECO:0000256" key="1">
    <source>
        <dbReference type="SAM" id="MobiDB-lite"/>
    </source>
</evidence>
<dbReference type="Proteomes" id="UP000515838">
    <property type="component" value="Chromosome"/>
</dbReference>
<feature type="region of interest" description="Disordered" evidence="1">
    <location>
        <begin position="1"/>
        <end position="26"/>
    </location>
</feature>
<evidence type="ECO:0000313" key="3">
    <source>
        <dbReference type="Proteomes" id="UP000515838"/>
    </source>
</evidence>
<feature type="compositionally biased region" description="Polar residues" evidence="1">
    <location>
        <begin position="1"/>
        <end position="24"/>
    </location>
</feature>
<dbReference type="GeneID" id="81469496"/>
<accession>A0A7G9TD56</accession>